<proteinExistence type="predicted"/>
<dbReference type="AlphaFoldDB" id="A0A3Q9UUF2"/>
<protein>
    <submittedName>
        <fullName evidence="1">Uncharacterized protein</fullName>
    </submittedName>
</protein>
<evidence type="ECO:0000313" key="1">
    <source>
        <dbReference type="EMBL" id="AZZ53337.1"/>
    </source>
</evidence>
<dbReference type="Proteomes" id="UP000285317">
    <property type="component" value="Chromosome"/>
</dbReference>
<dbReference type="EMBL" id="CP028137">
    <property type="protein sequence ID" value="AZZ53337.1"/>
    <property type="molecule type" value="Genomic_DNA"/>
</dbReference>
<accession>A0A3Q9UUF2</accession>
<organism evidence="1 2">
    <name type="scientific">Rathayibacter festucae DSM 15932</name>
    <dbReference type="NCBI Taxonomy" id="1328866"/>
    <lineage>
        <taxon>Bacteria</taxon>
        <taxon>Bacillati</taxon>
        <taxon>Actinomycetota</taxon>
        <taxon>Actinomycetes</taxon>
        <taxon>Micrococcales</taxon>
        <taxon>Microbacteriaceae</taxon>
        <taxon>Rathayibacter</taxon>
    </lineage>
</organism>
<sequence>MSGLLAGCADTRVEEARPVDGPAFSGPWAAEFRSHFDDAASDFERGVLADGEITDQEYSEMTDRFSGCLEAAGFDFSGFGRDGSYSATPLSPVDPDTSRQVTDDCGVESGERTIGALYTWITRNPENVDEASIVVDCLHRKGLVGADYTAEDWTRENAVSSLPASIPADRKGEYEECAGDPLGLVDG</sequence>
<reference evidence="1 2" key="1">
    <citation type="submission" date="2018-03" db="EMBL/GenBank/DDBJ databases">
        <title>Bacteriophage NCPPB3778 and a type I-E CRISPR drive the evolution of the US Biological Select Agent, Rathayibacter toxicus.</title>
        <authorList>
            <person name="Davis E.W.II."/>
            <person name="Tabima J.F."/>
            <person name="Weisberg A.J."/>
            <person name="Dantas Lopes L."/>
            <person name="Wiseman M.S."/>
            <person name="Wiseman M.S."/>
            <person name="Pupko T."/>
            <person name="Belcher M.S."/>
            <person name="Sechler A.J."/>
            <person name="Tancos M.A."/>
            <person name="Schroeder B.K."/>
            <person name="Murray T.D."/>
            <person name="Luster D.G."/>
            <person name="Schneider W.L."/>
            <person name="Rogers E."/>
            <person name="Andreote F.D."/>
            <person name="Grunwald N.J."/>
            <person name="Putnam M.L."/>
            <person name="Chang J.H."/>
        </authorList>
    </citation>
    <scope>NUCLEOTIDE SEQUENCE [LARGE SCALE GENOMIC DNA]</scope>
    <source>
        <strain evidence="1 2">DSM 15932</strain>
    </source>
</reference>
<name>A0A3Q9UUF2_9MICO</name>
<dbReference type="KEGG" id="rfs:C1I64_15710"/>
<gene>
    <name evidence="1" type="ORF">C1I64_15710</name>
</gene>
<evidence type="ECO:0000313" key="2">
    <source>
        <dbReference type="Proteomes" id="UP000285317"/>
    </source>
</evidence>